<dbReference type="CDD" id="cd00009">
    <property type="entry name" value="AAA"/>
    <property type="match status" value="1"/>
</dbReference>
<dbReference type="InterPro" id="IPR038454">
    <property type="entry name" value="DnaA_N_sf"/>
</dbReference>
<dbReference type="AlphaFoldDB" id="A0AAU9DDQ5"/>
<dbReference type="GO" id="GO:0005886">
    <property type="term" value="C:plasma membrane"/>
    <property type="evidence" value="ECO:0007669"/>
    <property type="project" value="TreeGrafter"/>
</dbReference>
<dbReference type="InterPro" id="IPR024633">
    <property type="entry name" value="DnaA_N_dom"/>
</dbReference>
<dbReference type="KEGG" id="haby:HLVA_00010"/>
<evidence type="ECO:0000256" key="9">
    <source>
        <dbReference type="NCBIfam" id="TIGR00362"/>
    </source>
</evidence>
<dbReference type="HAMAP" id="MF_00377">
    <property type="entry name" value="DnaA_bact"/>
    <property type="match status" value="1"/>
</dbReference>
<dbReference type="SUPFAM" id="SSF48295">
    <property type="entry name" value="TrpR-like"/>
    <property type="match status" value="1"/>
</dbReference>
<dbReference type="InterPro" id="IPR013317">
    <property type="entry name" value="DnaA_dom"/>
</dbReference>
<comment type="function">
    <text evidence="8 10">Plays an essential role in the initiation and regulation of chromosomal replication. ATP-DnaA binds to the origin of replication (oriC) to initiate formation of the DNA replication initiation complex once per cell cycle. Binds the DnaA box (a 9 base pair repeat at the origin) and separates the double-stranded (ds)DNA. Forms a right-handed helical filament on oriC DNA; dsDNA binds to the exterior of the filament while single-stranded (ss)DNA is stabiized in the filament's interior. The ATP-DnaA-oriC complex binds and stabilizes one strand of the AT-rich DNA unwinding element (DUE), permitting loading of DNA polymerase. After initiation quickly degrades to an ADP-DnaA complex that is not apt for DNA replication. Binds acidic phospholipids.</text>
</comment>
<keyword evidence="16" id="KW-1185">Reference proteome</keyword>
<reference evidence="15 16" key="1">
    <citation type="submission" date="2022-11" db="EMBL/GenBank/DDBJ databases">
        <title>Haliovirga abyssi gen. nov., sp. nov., a mesophilic fermentative bacterium isolated from the Iheya North hydrothermal field and the proposal of Haliovirgaceae fam. nov.</title>
        <authorList>
            <person name="Miyazaki U."/>
            <person name="Tame A."/>
            <person name="Miyazaki J."/>
            <person name="Takai K."/>
            <person name="Sawayama S."/>
            <person name="Kitajima M."/>
            <person name="Okamoto A."/>
            <person name="Nakagawa S."/>
        </authorList>
    </citation>
    <scope>NUCLEOTIDE SEQUENCE [LARGE SCALE GENOMIC DNA]</scope>
    <source>
        <strain evidence="15 16">IC12</strain>
    </source>
</reference>
<comment type="similarity">
    <text evidence="1 8 11">Belongs to the DnaA family.</text>
</comment>
<dbReference type="Pfam" id="PF00308">
    <property type="entry name" value="Bac_DnaA"/>
    <property type="match status" value="1"/>
</dbReference>
<dbReference type="Pfam" id="PF11638">
    <property type="entry name" value="DnaA_N"/>
    <property type="match status" value="1"/>
</dbReference>
<dbReference type="PANTHER" id="PTHR30050:SF2">
    <property type="entry name" value="CHROMOSOMAL REPLICATION INITIATOR PROTEIN DNAA"/>
    <property type="match status" value="1"/>
</dbReference>
<feature type="region of interest" description="Domain I, interacts with DnaA modulators" evidence="8">
    <location>
        <begin position="1"/>
        <end position="99"/>
    </location>
</feature>
<feature type="binding site" evidence="8">
    <location>
        <position position="171"/>
    </location>
    <ligand>
        <name>ATP</name>
        <dbReference type="ChEBI" id="CHEBI:30616"/>
    </ligand>
</feature>
<keyword evidence="2 8" id="KW-0963">Cytoplasm</keyword>
<dbReference type="CDD" id="cd06571">
    <property type="entry name" value="Bac_DnaA_C"/>
    <property type="match status" value="1"/>
</dbReference>
<comment type="subunit">
    <text evidence="8">Oligomerizes as a right-handed, spiral filament on DNA at oriC.</text>
</comment>
<evidence type="ECO:0000313" key="15">
    <source>
        <dbReference type="EMBL" id="BDU49432.1"/>
    </source>
</evidence>
<dbReference type="SMART" id="SM00382">
    <property type="entry name" value="AAA"/>
    <property type="match status" value="1"/>
</dbReference>
<evidence type="ECO:0000256" key="2">
    <source>
        <dbReference type="ARBA" id="ARBA00022490"/>
    </source>
</evidence>
<evidence type="ECO:0000256" key="10">
    <source>
        <dbReference type="RuleBase" id="RU000577"/>
    </source>
</evidence>
<dbReference type="InterPro" id="IPR027417">
    <property type="entry name" value="P-loop_NTPase"/>
</dbReference>
<dbReference type="Proteomes" id="UP001321582">
    <property type="component" value="Chromosome"/>
</dbReference>
<evidence type="ECO:0000259" key="14">
    <source>
        <dbReference type="SMART" id="SM00760"/>
    </source>
</evidence>
<dbReference type="PRINTS" id="PR00051">
    <property type="entry name" value="DNAA"/>
</dbReference>
<feature type="domain" description="AAA+ ATPase" evidence="13">
    <location>
        <begin position="160"/>
        <end position="288"/>
    </location>
</feature>
<dbReference type="Gene3D" id="3.40.50.300">
    <property type="entry name" value="P-loop containing nucleotide triphosphate hydrolases"/>
    <property type="match status" value="1"/>
</dbReference>
<evidence type="ECO:0000256" key="7">
    <source>
        <dbReference type="ARBA" id="ARBA00023125"/>
    </source>
</evidence>
<gene>
    <name evidence="8 15" type="primary">dnaA</name>
    <name evidence="15" type="ORF">HLVA_00010</name>
</gene>
<evidence type="ECO:0000256" key="5">
    <source>
        <dbReference type="ARBA" id="ARBA00022840"/>
    </source>
</evidence>
<feature type="binding site" evidence="8">
    <location>
        <position position="173"/>
    </location>
    <ligand>
        <name>ATP</name>
        <dbReference type="ChEBI" id="CHEBI:30616"/>
    </ligand>
</feature>
<keyword evidence="4 8" id="KW-0547">Nucleotide-binding</keyword>
<sequence>MEEMNAVEVWKRILKILKWNINETDYNSWMLNVKPIDLTEDKLILEVDNKFIKDRIESKFKEKIIEILNEILILKGYKDLEFRIKENEDNKLFFQKEEEPIKQEKKESKQSKQYKIQQNLFSKGYYNLNDKYLFNNFIVGKSNEFAHAASEAVANAPGKVYNPLFIYGGVGLGKTHLMHAIGNSVLKNNSNKKVYYCSSEQFTNDLINSLKNDKMMEFRSKYRKLDLLLIDDIQFIAGKDSTQEEFFHTFNELHQAGKQIVLSSDRPPKEIDNVEKRLVSRFEWGLIADIQQPDYETRVAILSKKAEMENIKISKEVLEFIAETINSNIRELEGNLNRIVAKASILKKEINIDLVKDVFYDVVKRNNKVVNKDKIIKVVSEYYEISIEDMISSKRKKDIAKSRQVAMYLLRDILSESFSAIGGIFGGKDHTTVMHSVSKIEKDMKENKYFEKDIMSLKEKILNNSN</sequence>
<proteinExistence type="inferred from homology"/>
<dbReference type="PANTHER" id="PTHR30050">
    <property type="entry name" value="CHROMOSOMAL REPLICATION INITIATOR PROTEIN DNAA"/>
    <property type="match status" value="1"/>
</dbReference>
<keyword evidence="3 8" id="KW-0235">DNA replication</keyword>
<feature type="binding site" evidence="8">
    <location>
        <position position="174"/>
    </location>
    <ligand>
        <name>ATP</name>
        <dbReference type="ChEBI" id="CHEBI:30616"/>
    </ligand>
</feature>
<dbReference type="GO" id="GO:0005524">
    <property type="term" value="F:ATP binding"/>
    <property type="evidence" value="ECO:0007669"/>
    <property type="project" value="UniProtKB-UniRule"/>
</dbReference>
<protein>
    <recommendedName>
        <fullName evidence="8 9">Chromosomal replication initiator protein DnaA</fullName>
    </recommendedName>
</protein>
<keyword evidence="5 8" id="KW-0067">ATP-binding</keyword>
<accession>A0AAU9DDQ5</accession>
<dbReference type="InterPro" id="IPR013159">
    <property type="entry name" value="DnaA_C"/>
</dbReference>
<dbReference type="InterPro" id="IPR003593">
    <property type="entry name" value="AAA+_ATPase"/>
</dbReference>
<feature type="binding site" evidence="8">
    <location>
        <position position="175"/>
    </location>
    <ligand>
        <name>ATP</name>
        <dbReference type="ChEBI" id="CHEBI:30616"/>
    </ligand>
</feature>
<dbReference type="SUPFAM" id="SSF52540">
    <property type="entry name" value="P-loop containing nucleoside triphosphate hydrolases"/>
    <property type="match status" value="1"/>
</dbReference>
<dbReference type="InterPro" id="IPR018312">
    <property type="entry name" value="Chromosome_initiator_DnaA_CS"/>
</dbReference>
<evidence type="ECO:0000256" key="12">
    <source>
        <dbReference type="SAM" id="Coils"/>
    </source>
</evidence>
<dbReference type="InterPro" id="IPR001957">
    <property type="entry name" value="Chromosome_initiator_DnaA"/>
</dbReference>
<dbReference type="GO" id="GO:0008289">
    <property type="term" value="F:lipid binding"/>
    <property type="evidence" value="ECO:0007669"/>
    <property type="project" value="UniProtKB-KW"/>
</dbReference>
<evidence type="ECO:0000256" key="6">
    <source>
        <dbReference type="ARBA" id="ARBA00023121"/>
    </source>
</evidence>
<dbReference type="Gene3D" id="3.30.300.180">
    <property type="match status" value="1"/>
</dbReference>
<evidence type="ECO:0000256" key="4">
    <source>
        <dbReference type="ARBA" id="ARBA00022741"/>
    </source>
</evidence>
<evidence type="ECO:0000256" key="8">
    <source>
        <dbReference type="HAMAP-Rule" id="MF_00377"/>
    </source>
</evidence>
<dbReference type="GO" id="GO:0003688">
    <property type="term" value="F:DNA replication origin binding"/>
    <property type="evidence" value="ECO:0007669"/>
    <property type="project" value="UniProtKB-UniRule"/>
</dbReference>
<dbReference type="Gene3D" id="1.10.8.60">
    <property type="match status" value="1"/>
</dbReference>
<evidence type="ECO:0000256" key="3">
    <source>
        <dbReference type="ARBA" id="ARBA00022705"/>
    </source>
</evidence>
<dbReference type="FunFam" id="1.10.8.60:FF:000003">
    <property type="entry name" value="Chromosomal replication initiator protein DnaA"/>
    <property type="match status" value="1"/>
</dbReference>
<dbReference type="RefSeq" id="WP_307904391.1">
    <property type="nucleotide sequence ID" value="NZ_AP027059.1"/>
</dbReference>
<comment type="domain">
    <text evidence="8">Domain I is involved in oligomerization and binding regulators, domain II is flexibile and of varying length in different bacteria, domain III forms the AAA+ region, while domain IV binds dsDNA.</text>
</comment>
<dbReference type="InterPro" id="IPR010921">
    <property type="entry name" value="Trp_repressor/repl_initiator"/>
</dbReference>
<feature type="domain" description="Chromosomal replication initiator DnaA C-terminal" evidence="14">
    <location>
        <begin position="371"/>
        <end position="440"/>
    </location>
</feature>
<organism evidence="15 16">
    <name type="scientific">Haliovirga abyssi</name>
    <dbReference type="NCBI Taxonomy" id="2996794"/>
    <lineage>
        <taxon>Bacteria</taxon>
        <taxon>Fusobacteriati</taxon>
        <taxon>Fusobacteriota</taxon>
        <taxon>Fusobacteriia</taxon>
        <taxon>Fusobacteriales</taxon>
        <taxon>Haliovirgaceae</taxon>
        <taxon>Haliovirga</taxon>
    </lineage>
</organism>
<comment type="subcellular location">
    <subcellularLocation>
        <location evidence="8">Cytoplasm</location>
    </subcellularLocation>
</comment>
<evidence type="ECO:0000313" key="16">
    <source>
        <dbReference type="Proteomes" id="UP001321582"/>
    </source>
</evidence>
<dbReference type="InterPro" id="IPR020591">
    <property type="entry name" value="Chromosome_initiator_DnaA-like"/>
</dbReference>
<feature type="coiled-coil region" evidence="12">
    <location>
        <begin position="322"/>
        <end position="349"/>
    </location>
</feature>
<feature type="region of interest" description="Domain IV, binds dsDNA" evidence="8">
    <location>
        <begin position="344"/>
        <end position="466"/>
    </location>
</feature>
<dbReference type="GO" id="GO:0005737">
    <property type="term" value="C:cytoplasm"/>
    <property type="evidence" value="ECO:0007669"/>
    <property type="project" value="UniProtKB-SubCell"/>
</dbReference>
<keyword evidence="6 8" id="KW-0446">Lipid-binding</keyword>
<dbReference type="GO" id="GO:0006270">
    <property type="term" value="P:DNA replication initiation"/>
    <property type="evidence" value="ECO:0007669"/>
    <property type="project" value="UniProtKB-UniRule"/>
</dbReference>
<dbReference type="SMART" id="SM00760">
    <property type="entry name" value="Bac_DnaA_C"/>
    <property type="match status" value="1"/>
</dbReference>
<dbReference type="FunFam" id="3.40.50.300:FF:000150">
    <property type="entry name" value="Chromosomal replication initiator protein DnaA"/>
    <property type="match status" value="1"/>
</dbReference>
<comment type="caution">
    <text evidence="8">Lacks conserved residue(s) required for the propagation of feature annotation.</text>
</comment>
<feature type="region of interest" description="Domain III, AAA+ region" evidence="8">
    <location>
        <begin position="127"/>
        <end position="343"/>
    </location>
</feature>
<keyword evidence="12" id="KW-0175">Coiled coil</keyword>
<evidence type="ECO:0000256" key="1">
    <source>
        <dbReference type="ARBA" id="ARBA00006583"/>
    </source>
</evidence>
<evidence type="ECO:0000259" key="13">
    <source>
        <dbReference type="SMART" id="SM00382"/>
    </source>
</evidence>
<dbReference type="GO" id="GO:0006275">
    <property type="term" value="P:regulation of DNA replication"/>
    <property type="evidence" value="ECO:0007669"/>
    <property type="project" value="UniProtKB-UniRule"/>
</dbReference>
<dbReference type="PROSITE" id="PS01008">
    <property type="entry name" value="DNAA"/>
    <property type="match status" value="1"/>
</dbReference>
<name>A0AAU9DDQ5_9FUSO</name>
<keyword evidence="7 8" id="KW-0238">DNA-binding</keyword>
<dbReference type="Gene3D" id="1.10.1750.10">
    <property type="match status" value="1"/>
</dbReference>
<dbReference type="NCBIfam" id="TIGR00362">
    <property type="entry name" value="DnaA"/>
    <property type="match status" value="1"/>
</dbReference>
<dbReference type="EMBL" id="AP027059">
    <property type="protein sequence ID" value="BDU49432.1"/>
    <property type="molecule type" value="Genomic_DNA"/>
</dbReference>
<dbReference type="Pfam" id="PF08299">
    <property type="entry name" value="Bac_DnaA_C"/>
    <property type="match status" value="1"/>
</dbReference>
<evidence type="ECO:0000256" key="11">
    <source>
        <dbReference type="RuleBase" id="RU004227"/>
    </source>
</evidence>